<dbReference type="Pfam" id="PF00814">
    <property type="entry name" value="TsaD"/>
    <property type="match status" value="1"/>
</dbReference>
<comment type="caution">
    <text evidence="8">The sequence shown here is derived from an EMBL/GenBank/DDBJ whole genome shotgun (WGS) entry which is preliminary data.</text>
</comment>
<dbReference type="PROSITE" id="PS01016">
    <property type="entry name" value="GLYCOPROTEASE"/>
    <property type="match status" value="1"/>
</dbReference>
<dbReference type="Gene3D" id="3.30.420.40">
    <property type="match status" value="2"/>
</dbReference>
<feature type="binding site" evidence="6">
    <location>
        <position position="209"/>
    </location>
    <ligand>
        <name>substrate</name>
    </ligand>
</feature>
<feature type="binding site" evidence="6">
    <location>
        <position position="196"/>
    </location>
    <ligand>
        <name>substrate</name>
    </ligand>
</feature>
<comment type="similarity">
    <text evidence="6">Belongs to the KAE1 / TsaD family.</text>
</comment>
<evidence type="ECO:0000313" key="8">
    <source>
        <dbReference type="EMBL" id="RYC72576.1"/>
    </source>
</evidence>
<dbReference type="InterPro" id="IPR017861">
    <property type="entry name" value="KAE1/TsaD"/>
</dbReference>
<dbReference type="Proteomes" id="UP001190925">
    <property type="component" value="Unassembled WGS sequence"/>
</dbReference>
<comment type="function">
    <text evidence="6">Required for the formation of a threonylcarbamoyl group on adenosine at position 37 (t(6)A37) in tRNAs that read codons beginning with adenine. Is involved in the transfer of the threonylcarbamoyl moiety of threonylcarbamoyl-AMP (TC-AMP) to the N6 group of A37, together with TsaE and TsaB. TsaD likely plays a direct catalytic role in this reaction.</text>
</comment>
<dbReference type="PANTHER" id="PTHR11735:SF6">
    <property type="entry name" value="TRNA N6-ADENOSINE THREONYLCARBAMOYLTRANSFERASE, MITOCHONDRIAL"/>
    <property type="match status" value="1"/>
</dbReference>
<keyword evidence="9" id="KW-1185">Reference proteome</keyword>
<comment type="caution">
    <text evidence="6">Lacks conserved residue(s) required for the propagation of feature annotation.</text>
</comment>
<feature type="binding site" evidence="6">
    <location>
        <begin position="163"/>
        <end position="167"/>
    </location>
    <ligand>
        <name>substrate</name>
    </ligand>
</feature>
<evidence type="ECO:0000256" key="5">
    <source>
        <dbReference type="ARBA" id="ARBA00048117"/>
    </source>
</evidence>
<organism evidence="8 9">
    <name type="scientific">Candidatus Nanogingivalis gingivitcus</name>
    <dbReference type="NCBI Taxonomy" id="2171992"/>
    <lineage>
        <taxon>Bacteria</taxon>
        <taxon>Candidatus Saccharimonadota</taxon>
        <taxon>Candidatus Nanosyncoccalia</taxon>
        <taxon>Candidatus Nanogingivales</taxon>
        <taxon>Candidatus Nanogingivalaceae</taxon>
        <taxon>Candidatus Nanogingivalis</taxon>
    </lineage>
</organism>
<sequence>MIVLGIESTCDETAAAIVELRNSDLNLPKNTDLLNLINSQKEKIKKIIVAPKLLSNIVHSQINIHAQFGGVIPEIAARSHIEYINPVINKALHDAGLKFKDIDAVAVSYAPGLNGSLLIGTLAARAYAYTFNKPLYPVHHVEAHIYASFLSTKIPSFPFLSLVVSGGHSQIVLFNGHSDYQILGETQDDAVGEAFDKVAKIIGLPYPGGPAISEYAKKGDENKYKLPKAKLSNKYDFSFSGLKTAVLRAIQKEVNVDFNFPSFKLAEKMTNQQKYDFAASFQKVACETLVDKLVKASKEYNINNIVIAGGVAANERLREEVNKQLPSQNIYIVEPQFCTDNAAMIATLGVYHAILGIPSSPLDLEVKPSLSMKQSTWL</sequence>
<dbReference type="CDD" id="cd24133">
    <property type="entry name" value="ASKHA_NBD_TsaD_bac"/>
    <property type="match status" value="1"/>
</dbReference>
<protein>
    <recommendedName>
        <fullName evidence="6">tRNA N6-adenosine threonylcarbamoyltransferase</fullName>
        <ecNumber evidence="6">2.3.1.234</ecNumber>
    </recommendedName>
    <alternativeName>
        <fullName evidence="6">N6-L-threonylcarbamoyladenine synthase</fullName>
        <shortName evidence="6">t(6)A synthase</shortName>
    </alternativeName>
    <alternativeName>
        <fullName evidence="6">t(6)A37 threonylcarbamoyladenosine biosynthesis protein TsaD</fullName>
    </alternativeName>
    <alternativeName>
        <fullName evidence="6">tRNA threonylcarbamoyladenosine biosynthesis protein TsaD</fullName>
    </alternativeName>
</protein>
<dbReference type="NCBIfam" id="TIGR00329">
    <property type="entry name" value="gcp_kae1"/>
    <property type="match status" value="1"/>
</dbReference>
<evidence type="ECO:0000259" key="7">
    <source>
        <dbReference type="Pfam" id="PF00814"/>
    </source>
</evidence>
<dbReference type="NCBIfam" id="TIGR03723">
    <property type="entry name" value="T6A_TsaD_YgjD"/>
    <property type="match status" value="1"/>
</dbReference>
<keyword evidence="6" id="KW-0408">Iron</keyword>
<feature type="domain" description="Gcp-like" evidence="7">
    <location>
        <begin position="52"/>
        <end position="346"/>
    </location>
</feature>
<dbReference type="EMBL" id="PRLK01000005">
    <property type="protein sequence ID" value="RYC72576.1"/>
    <property type="molecule type" value="Genomic_DNA"/>
</dbReference>
<evidence type="ECO:0000256" key="1">
    <source>
        <dbReference type="ARBA" id="ARBA00022679"/>
    </source>
</evidence>
<feature type="binding site" evidence="6">
    <location>
        <position position="314"/>
    </location>
    <ligand>
        <name>substrate</name>
    </ligand>
</feature>
<dbReference type="GO" id="GO:0061711">
    <property type="term" value="F:tRNA N(6)-L-threonylcarbamoyladenine synthase activity"/>
    <property type="evidence" value="ECO:0007669"/>
    <property type="project" value="UniProtKB-EC"/>
</dbReference>
<proteinExistence type="inferred from homology"/>
<dbReference type="PRINTS" id="PR00789">
    <property type="entry name" value="OSIALOPTASE"/>
</dbReference>
<comment type="catalytic activity">
    <reaction evidence="5 6">
        <text>L-threonylcarbamoyladenylate + adenosine(37) in tRNA = N(6)-L-threonylcarbamoyladenosine(37) in tRNA + AMP + H(+)</text>
        <dbReference type="Rhea" id="RHEA:37059"/>
        <dbReference type="Rhea" id="RHEA-COMP:10162"/>
        <dbReference type="Rhea" id="RHEA-COMP:10163"/>
        <dbReference type="ChEBI" id="CHEBI:15378"/>
        <dbReference type="ChEBI" id="CHEBI:73682"/>
        <dbReference type="ChEBI" id="CHEBI:74411"/>
        <dbReference type="ChEBI" id="CHEBI:74418"/>
        <dbReference type="ChEBI" id="CHEBI:456215"/>
        <dbReference type="EC" id="2.3.1.234"/>
    </reaction>
</comment>
<dbReference type="SUPFAM" id="SSF53067">
    <property type="entry name" value="Actin-like ATPase domain"/>
    <property type="match status" value="2"/>
</dbReference>
<dbReference type="RefSeq" id="WP_129718786.1">
    <property type="nucleotide sequence ID" value="NZ_PRLK01000005.1"/>
</dbReference>
<name>A0ABY0FKD3_9BACT</name>
<feature type="binding site" evidence="6">
    <location>
        <position position="340"/>
    </location>
    <ligand>
        <name>Fe cation</name>
        <dbReference type="ChEBI" id="CHEBI:24875"/>
    </ligand>
</feature>
<dbReference type="PANTHER" id="PTHR11735">
    <property type="entry name" value="TRNA N6-ADENOSINE THREONYLCARBAMOYLTRANSFERASE"/>
    <property type="match status" value="1"/>
</dbReference>
<evidence type="ECO:0000256" key="3">
    <source>
        <dbReference type="ARBA" id="ARBA00022723"/>
    </source>
</evidence>
<dbReference type="InterPro" id="IPR043129">
    <property type="entry name" value="ATPase_NBD"/>
</dbReference>
<keyword evidence="6" id="KW-0963">Cytoplasm</keyword>
<dbReference type="EC" id="2.3.1.234" evidence="6"/>
<reference evidence="8 9" key="2">
    <citation type="journal article" date="2020" name="Cell Rep.">
        <title>Acquisition and Adaptation of Ultra-small Parasitic Reduced Genome Bacteria to Mammalian Hosts.</title>
        <authorList>
            <person name="McLean J.S."/>
            <person name="Bor B."/>
            <person name="Kerns K.A."/>
            <person name="Liu Q."/>
            <person name="To T.T."/>
            <person name="Solden L."/>
            <person name="Hendrickson E.L."/>
            <person name="Wrighton K."/>
            <person name="Shi W."/>
            <person name="He X."/>
        </authorList>
    </citation>
    <scope>NUCLEOTIDE SEQUENCE [LARGE SCALE GENOMIC DNA]</scope>
    <source>
        <strain evidence="8 9">TM7_CMJM_G6_1_HOT_870</strain>
    </source>
</reference>
<keyword evidence="2 6" id="KW-0819">tRNA processing</keyword>
<evidence type="ECO:0000256" key="2">
    <source>
        <dbReference type="ARBA" id="ARBA00022694"/>
    </source>
</evidence>
<feature type="binding site" evidence="6">
    <location>
        <position position="140"/>
    </location>
    <ligand>
        <name>Fe cation</name>
        <dbReference type="ChEBI" id="CHEBI:24875"/>
    </ligand>
</feature>
<accession>A0ABY0FKD3</accession>
<dbReference type="HAMAP" id="MF_01445">
    <property type="entry name" value="TsaD"/>
    <property type="match status" value="1"/>
</dbReference>
<dbReference type="InterPro" id="IPR000905">
    <property type="entry name" value="Gcp-like_dom"/>
</dbReference>
<comment type="subcellular location">
    <subcellularLocation>
        <location evidence="6">Cytoplasm</location>
    </subcellularLocation>
</comment>
<evidence type="ECO:0000313" key="9">
    <source>
        <dbReference type="Proteomes" id="UP001190925"/>
    </source>
</evidence>
<gene>
    <name evidence="6 8" type="primary">tsaD</name>
    <name evidence="8" type="ORF">G6CMJM_00379</name>
</gene>
<evidence type="ECO:0000256" key="6">
    <source>
        <dbReference type="HAMAP-Rule" id="MF_01445"/>
    </source>
</evidence>
<keyword evidence="1 6" id="KW-0808">Transferase</keyword>
<keyword evidence="4 6" id="KW-0012">Acyltransferase</keyword>
<reference evidence="8 9" key="1">
    <citation type="journal article" date="2018" name="bioRxiv">
        <title>Evidence of independent acquisition and adaption of ultra-small bacteria to human hosts across the highly diverse yet reduced genomes of the phylum Saccharibacteria.</title>
        <authorList>
            <person name="McLean J.S."/>
            <person name="Bor B."/>
            <person name="To T.T."/>
            <person name="Liu Q."/>
            <person name="Kearns K.A."/>
            <person name="Solden L.M."/>
            <person name="Wrighton K.C."/>
            <person name="He X."/>
            <person name="Shi W."/>
        </authorList>
    </citation>
    <scope>NUCLEOTIDE SEQUENCE [LARGE SCALE GENOMIC DNA]</scope>
    <source>
        <strain evidence="8 9">TM7_CMJM_G6_1_HOT_870</strain>
    </source>
</reference>
<evidence type="ECO:0000256" key="4">
    <source>
        <dbReference type="ARBA" id="ARBA00023315"/>
    </source>
</evidence>
<comment type="cofactor">
    <cofactor evidence="6">
        <name>Fe(2+)</name>
        <dbReference type="ChEBI" id="CHEBI:29033"/>
    </cofactor>
    <text evidence="6">Binds 1 Fe(2+) ion per subunit.</text>
</comment>
<keyword evidence="3 6" id="KW-0479">Metal-binding</keyword>
<feature type="binding site" evidence="6">
    <location>
        <position position="144"/>
    </location>
    <ligand>
        <name>Fe cation</name>
        <dbReference type="ChEBI" id="CHEBI:24875"/>
    </ligand>
</feature>
<dbReference type="InterPro" id="IPR022450">
    <property type="entry name" value="TsaD"/>
</dbReference>
<dbReference type="InterPro" id="IPR017860">
    <property type="entry name" value="Peptidase_M22_CS"/>
</dbReference>